<dbReference type="EMBL" id="PEWV01000008">
    <property type="protein sequence ID" value="PIU42385.1"/>
    <property type="molecule type" value="Genomic_DNA"/>
</dbReference>
<comment type="subunit">
    <text evidence="7">Part of the 50S ribosomal subunit; part of the 5S rRNA/L5/L18/L25 subcomplex. Contacts the 5S and 23S rRNAs.</text>
</comment>
<evidence type="ECO:0000256" key="6">
    <source>
        <dbReference type="ARBA" id="ARBA00035197"/>
    </source>
</evidence>
<reference evidence="8 9" key="1">
    <citation type="submission" date="2017-09" db="EMBL/GenBank/DDBJ databases">
        <title>Depth-based differentiation of microbial function through sediment-hosted aquifers and enrichment of novel symbionts in the deep terrestrial subsurface.</title>
        <authorList>
            <person name="Probst A.J."/>
            <person name="Ladd B."/>
            <person name="Jarett J.K."/>
            <person name="Geller-Mcgrath D.E."/>
            <person name="Sieber C.M."/>
            <person name="Emerson J.B."/>
            <person name="Anantharaman K."/>
            <person name="Thomas B.C."/>
            <person name="Malmstrom R."/>
            <person name="Stieglmeier M."/>
            <person name="Klingl A."/>
            <person name="Woyke T."/>
            <person name="Ryan C.M."/>
            <person name="Banfield J.F."/>
        </authorList>
    </citation>
    <scope>NUCLEOTIDE SEQUENCE [LARGE SCALE GENOMIC DNA]</scope>
    <source>
        <strain evidence="8">CG07_land_8_20_14_0_80_42_15</strain>
    </source>
</reference>
<keyword evidence="2 7" id="KW-0699">rRNA-binding</keyword>
<keyword evidence="4 7" id="KW-0689">Ribosomal protein</keyword>
<comment type="caution">
    <text evidence="8">The sequence shown here is derived from an EMBL/GenBank/DDBJ whole genome shotgun (WGS) entry which is preliminary data.</text>
</comment>
<organism evidence="8 9">
    <name type="scientific">Candidatus Aquitaenariimonas noxiae</name>
    <dbReference type="NCBI Taxonomy" id="1974741"/>
    <lineage>
        <taxon>Bacteria</taxon>
        <taxon>Pseudomonadati</taxon>
        <taxon>Candidatus Omnitrophota</taxon>
        <taxon>Candidatus Aquitaenariimonas</taxon>
    </lineage>
</organism>
<dbReference type="SUPFAM" id="SSF53137">
    <property type="entry name" value="Translational machinery components"/>
    <property type="match status" value="1"/>
</dbReference>
<dbReference type="Proteomes" id="UP000230052">
    <property type="component" value="Unassembled WGS sequence"/>
</dbReference>
<comment type="similarity">
    <text evidence="1 7">Belongs to the universal ribosomal protein uL18 family.</text>
</comment>
<evidence type="ECO:0000256" key="4">
    <source>
        <dbReference type="ARBA" id="ARBA00022980"/>
    </source>
</evidence>
<gene>
    <name evidence="7" type="primary">rplR</name>
    <name evidence="8" type="ORF">COS99_00565</name>
</gene>
<dbReference type="InterPro" id="IPR057268">
    <property type="entry name" value="Ribosomal_L18"/>
</dbReference>
<evidence type="ECO:0000256" key="3">
    <source>
        <dbReference type="ARBA" id="ARBA00022884"/>
    </source>
</evidence>
<dbReference type="GO" id="GO:0003735">
    <property type="term" value="F:structural constituent of ribosome"/>
    <property type="evidence" value="ECO:0007669"/>
    <property type="project" value="InterPro"/>
</dbReference>
<dbReference type="HAMAP" id="MF_01337_B">
    <property type="entry name" value="Ribosomal_uL18_B"/>
    <property type="match status" value="1"/>
</dbReference>
<dbReference type="GO" id="GO:0008097">
    <property type="term" value="F:5S rRNA binding"/>
    <property type="evidence" value="ECO:0007669"/>
    <property type="project" value="TreeGrafter"/>
</dbReference>
<comment type="function">
    <text evidence="7">This is one of the proteins that bind and probably mediate the attachment of the 5S RNA into the large ribosomal subunit, where it forms part of the central protuberance.</text>
</comment>
<sequence>MLTKERKKIGRFKRHTRVRTKITGDSQRPRLSVFRSHMNLYAQIINDLEGKTIISCSTLDKVVKSKIKSGGNISAAAMLGEELAKRAQEKGIKKVTFDRGGYLYHGSVKVLAEALRKAGLEF</sequence>
<dbReference type="InterPro" id="IPR005484">
    <property type="entry name" value="Ribosomal_uL18_bac/plant/anim"/>
</dbReference>
<dbReference type="AlphaFoldDB" id="A0A2J0KVG3"/>
<dbReference type="CDD" id="cd00432">
    <property type="entry name" value="Ribosomal_L18_L5e"/>
    <property type="match status" value="1"/>
</dbReference>
<evidence type="ECO:0000256" key="2">
    <source>
        <dbReference type="ARBA" id="ARBA00022730"/>
    </source>
</evidence>
<dbReference type="Pfam" id="PF00861">
    <property type="entry name" value="Ribosomal_L18p"/>
    <property type="match status" value="1"/>
</dbReference>
<keyword evidence="5 7" id="KW-0687">Ribonucleoprotein</keyword>
<dbReference type="PANTHER" id="PTHR12899">
    <property type="entry name" value="39S RIBOSOMAL PROTEIN L18, MITOCHONDRIAL"/>
    <property type="match status" value="1"/>
</dbReference>
<accession>A0A2J0KVG3</accession>
<evidence type="ECO:0000256" key="1">
    <source>
        <dbReference type="ARBA" id="ARBA00007116"/>
    </source>
</evidence>
<evidence type="ECO:0000256" key="5">
    <source>
        <dbReference type="ARBA" id="ARBA00023274"/>
    </source>
</evidence>
<dbReference type="Gene3D" id="3.30.420.100">
    <property type="match status" value="1"/>
</dbReference>
<evidence type="ECO:0000256" key="7">
    <source>
        <dbReference type="HAMAP-Rule" id="MF_01337"/>
    </source>
</evidence>
<keyword evidence="3 7" id="KW-0694">RNA-binding</keyword>
<dbReference type="FunFam" id="3.30.420.100:FF:000001">
    <property type="entry name" value="50S ribosomal protein L18"/>
    <property type="match status" value="1"/>
</dbReference>
<evidence type="ECO:0000313" key="8">
    <source>
        <dbReference type="EMBL" id="PIU42385.1"/>
    </source>
</evidence>
<dbReference type="NCBIfam" id="TIGR00060">
    <property type="entry name" value="L18_bact"/>
    <property type="match status" value="1"/>
</dbReference>
<dbReference type="GO" id="GO:0022625">
    <property type="term" value="C:cytosolic large ribosomal subunit"/>
    <property type="evidence" value="ECO:0007669"/>
    <property type="project" value="TreeGrafter"/>
</dbReference>
<proteinExistence type="inferred from homology"/>
<evidence type="ECO:0000313" key="9">
    <source>
        <dbReference type="Proteomes" id="UP000230052"/>
    </source>
</evidence>
<dbReference type="PANTHER" id="PTHR12899:SF3">
    <property type="entry name" value="LARGE RIBOSOMAL SUBUNIT PROTEIN UL18M"/>
    <property type="match status" value="1"/>
</dbReference>
<name>A0A2J0KVG3_9BACT</name>
<dbReference type="GO" id="GO:0006412">
    <property type="term" value="P:translation"/>
    <property type="evidence" value="ECO:0007669"/>
    <property type="project" value="UniProtKB-UniRule"/>
</dbReference>
<protein>
    <recommendedName>
        <fullName evidence="6 7">Large ribosomal subunit protein uL18</fullName>
    </recommendedName>
</protein>
<dbReference type="InterPro" id="IPR004389">
    <property type="entry name" value="Ribosomal_uL18_bac-type"/>
</dbReference>